<evidence type="ECO:0000256" key="3">
    <source>
        <dbReference type="ARBA" id="ARBA00022692"/>
    </source>
</evidence>
<evidence type="ECO:0000256" key="5">
    <source>
        <dbReference type="ARBA" id="ARBA00023136"/>
    </source>
</evidence>
<keyword evidence="3 6" id="KW-0812">Transmembrane</keyword>
<dbReference type="InterPro" id="IPR002781">
    <property type="entry name" value="TM_pro_TauE-like"/>
</dbReference>
<feature type="transmembrane region" description="Helical" evidence="6">
    <location>
        <begin position="6"/>
        <end position="39"/>
    </location>
</feature>
<keyword evidence="5 6" id="KW-0472">Membrane</keyword>
<feature type="transmembrane region" description="Helical" evidence="6">
    <location>
        <begin position="51"/>
        <end position="70"/>
    </location>
</feature>
<keyword evidence="4 6" id="KW-1133">Transmembrane helix</keyword>
<dbReference type="GO" id="GO:0005886">
    <property type="term" value="C:plasma membrane"/>
    <property type="evidence" value="ECO:0007669"/>
    <property type="project" value="UniProtKB-SubCell"/>
</dbReference>
<comment type="subcellular location">
    <subcellularLocation>
        <location evidence="6">Cell membrane</location>
        <topology evidence="6">Multi-pass membrane protein</topology>
    </subcellularLocation>
    <subcellularLocation>
        <location evidence="1">Membrane</location>
        <topology evidence="1">Multi-pass membrane protein</topology>
    </subcellularLocation>
</comment>
<evidence type="ECO:0000256" key="4">
    <source>
        <dbReference type="ARBA" id="ARBA00022989"/>
    </source>
</evidence>
<gene>
    <name evidence="7" type="ORF">VIN01S_18560</name>
</gene>
<evidence type="ECO:0000256" key="6">
    <source>
        <dbReference type="RuleBase" id="RU363041"/>
    </source>
</evidence>
<reference evidence="7 8" key="1">
    <citation type="submission" date="2019-06" db="EMBL/GenBank/DDBJ databases">
        <title>Whole genome shotgun sequence of Vibrio inusitatus NBRC 102082.</title>
        <authorList>
            <person name="Hosoyama A."/>
            <person name="Uohara A."/>
            <person name="Ohji S."/>
            <person name="Ichikawa N."/>
        </authorList>
    </citation>
    <scope>NUCLEOTIDE SEQUENCE [LARGE SCALE GENOMIC DNA]</scope>
    <source>
        <strain evidence="7 8">NBRC 102082</strain>
    </source>
</reference>
<feature type="transmembrane region" description="Helical" evidence="6">
    <location>
        <begin position="215"/>
        <end position="234"/>
    </location>
</feature>
<organism evidence="7 8">
    <name type="scientific">Vibrio inusitatus NBRC 102082</name>
    <dbReference type="NCBI Taxonomy" id="1219070"/>
    <lineage>
        <taxon>Bacteria</taxon>
        <taxon>Pseudomonadati</taxon>
        <taxon>Pseudomonadota</taxon>
        <taxon>Gammaproteobacteria</taxon>
        <taxon>Vibrionales</taxon>
        <taxon>Vibrionaceae</taxon>
        <taxon>Vibrio</taxon>
    </lineage>
</organism>
<feature type="transmembrane region" description="Helical" evidence="6">
    <location>
        <begin position="246"/>
        <end position="264"/>
    </location>
</feature>
<comment type="similarity">
    <text evidence="2 6">Belongs to the 4-toluene sulfonate uptake permease (TSUP) (TC 2.A.102) family.</text>
</comment>
<feature type="transmembrane region" description="Helical" evidence="6">
    <location>
        <begin position="109"/>
        <end position="132"/>
    </location>
</feature>
<dbReference type="Proteomes" id="UP000318717">
    <property type="component" value="Unassembled WGS sequence"/>
</dbReference>
<protein>
    <recommendedName>
        <fullName evidence="6">Probable membrane transporter protein</fullName>
    </recommendedName>
</protein>
<dbReference type="PANTHER" id="PTHR43483:SF3">
    <property type="entry name" value="MEMBRANE TRANSPORTER PROTEIN HI_0806-RELATED"/>
    <property type="match status" value="1"/>
</dbReference>
<accession>A0A4Y3HWI1</accession>
<comment type="caution">
    <text evidence="7">The sequence shown here is derived from an EMBL/GenBank/DDBJ whole genome shotgun (WGS) entry which is preliminary data.</text>
</comment>
<evidence type="ECO:0000256" key="2">
    <source>
        <dbReference type="ARBA" id="ARBA00009142"/>
    </source>
</evidence>
<evidence type="ECO:0000313" key="7">
    <source>
        <dbReference type="EMBL" id="GEA51052.1"/>
    </source>
</evidence>
<proteinExistence type="inferred from homology"/>
<evidence type="ECO:0000256" key="1">
    <source>
        <dbReference type="ARBA" id="ARBA00004141"/>
    </source>
</evidence>
<keyword evidence="8" id="KW-1185">Reference proteome</keyword>
<name>A0A4Y3HWI1_9VIBR</name>
<keyword evidence="6" id="KW-1003">Cell membrane</keyword>
<evidence type="ECO:0000313" key="8">
    <source>
        <dbReference type="Proteomes" id="UP000318717"/>
    </source>
</evidence>
<feature type="transmembrane region" description="Helical" evidence="6">
    <location>
        <begin position="144"/>
        <end position="168"/>
    </location>
</feature>
<sequence length="265" mass="27491">MITFELIAILAMIGALVGVLAGLLGIGGGLIIVPALLFLLPKSGVSADIAMQMALATSLACIIITSGSSALNHYRVNNVDMFVVKFLIPGVILGGFGGSFVAEFIPSQYLPPVFGCIVLFLSIKMFISVNVGTVKPLPSAIKTFISGTTIGTISSLAGIGGGSLMVPFLNRHGIEMRKAIGTSSFCGALLAASGMIGFIFHGVGAKDLPDHSVGYVYIPALLAIACSSVLTSKLGVRLTSVLPTKVLKKCFAVLLLIIAIRMLFF</sequence>
<dbReference type="OrthoDB" id="457670at2"/>
<dbReference type="AlphaFoldDB" id="A0A4Y3HWI1"/>
<dbReference type="Pfam" id="PF01925">
    <property type="entry name" value="TauE"/>
    <property type="match status" value="1"/>
</dbReference>
<feature type="transmembrane region" description="Helical" evidence="6">
    <location>
        <begin position="180"/>
        <end position="203"/>
    </location>
</feature>
<feature type="transmembrane region" description="Helical" evidence="6">
    <location>
        <begin position="82"/>
        <end position="102"/>
    </location>
</feature>
<dbReference type="PANTHER" id="PTHR43483">
    <property type="entry name" value="MEMBRANE TRANSPORTER PROTEIN HI_0806-RELATED"/>
    <property type="match status" value="1"/>
</dbReference>
<dbReference type="EMBL" id="BJLF01000008">
    <property type="protein sequence ID" value="GEA51052.1"/>
    <property type="molecule type" value="Genomic_DNA"/>
</dbReference>